<dbReference type="InterPro" id="IPR058163">
    <property type="entry name" value="LysR-type_TF_proteobact-type"/>
</dbReference>
<dbReference type="Proteomes" id="UP001156903">
    <property type="component" value="Unassembled WGS sequence"/>
</dbReference>
<proteinExistence type="inferred from homology"/>
<dbReference type="PANTHER" id="PTHR30537">
    <property type="entry name" value="HTH-TYPE TRANSCRIPTIONAL REGULATOR"/>
    <property type="match status" value="1"/>
</dbReference>
<keyword evidence="2" id="KW-0805">Transcription regulation</keyword>
<dbReference type="Pfam" id="PF00126">
    <property type="entry name" value="HTH_1"/>
    <property type="match status" value="1"/>
</dbReference>
<feature type="domain" description="HTH lysR-type" evidence="5">
    <location>
        <begin position="1"/>
        <end position="60"/>
    </location>
</feature>
<dbReference type="SUPFAM" id="SSF53850">
    <property type="entry name" value="Periplasmic binding protein-like II"/>
    <property type="match status" value="1"/>
</dbReference>
<gene>
    <name evidence="6" type="ORF">GCM10007935_35090</name>
</gene>
<evidence type="ECO:0000313" key="6">
    <source>
        <dbReference type="EMBL" id="GLS16069.1"/>
    </source>
</evidence>
<keyword evidence="7" id="KW-1185">Reference proteome</keyword>
<dbReference type="EMBL" id="BSPB01000043">
    <property type="protein sequence ID" value="GLS16069.1"/>
    <property type="molecule type" value="Genomic_DNA"/>
</dbReference>
<dbReference type="SUPFAM" id="SSF46785">
    <property type="entry name" value="Winged helix' DNA-binding domain"/>
    <property type="match status" value="1"/>
</dbReference>
<sequence>MKDLTESLRIFVRVAELASFSAAADQLGLPRTTVSAAVRAAETELGTRLLHRTTRRVQLTQDGQAAYERAQDLLADLDDLRALFQAEPATLRGRLRVDMPQPIAHDLVLPALPAFLRAHPGLEIELSSVDRRVDLVREGFDCVLRVGRMSDSSLVARPIGHYRMVNVASPAYLEERGLPTTLADLGQHQLVHYVPNLGARTGGFEYGDVEGKLHTLPMAGALTVNTTAAYAAAALAGLGIIQVPEAGVRAHLQSGRLIEILPTWRAAPMPVSIVYAHRRQLPRRVQVFMHWLADLMAPRLQS</sequence>
<dbReference type="PROSITE" id="PS50931">
    <property type="entry name" value="HTH_LYSR"/>
    <property type="match status" value="1"/>
</dbReference>
<reference evidence="7" key="1">
    <citation type="journal article" date="2019" name="Int. J. Syst. Evol. Microbiol.">
        <title>The Global Catalogue of Microorganisms (GCM) 10K type strain sequencing project: providing services to taxonomists for standard genome sequencing and annotation.</title>
        <authorList>
            <consortium name="The Broad Institute Genomics Platform"/>
            <consortium name="The Broad Institute Genome Sequencing Center for Infectious Disease"/>
            <person name="Wu L."/>
            <person name="Ma J."/>
        </authorList>
    </citation>
    <scope>NUCLEOTIDE SEQUENCE [LARGE SCALE GENOMIC DNA]</scope>
    <source>
        <strain evidence="7">NBRC 109341</strain>
    </source>
</reference>
<dbReference type="RefSeq" id="WP_284308866.1">
    <property type="nucleotide sequence ID" value="NZ_BSPB01000043.1"/>
</dbReference>
<dbReference type="InterPro" id="IPR000847">
    <property type="entry name" value="LysR_HTH_N"/>
</dbReference>
<dbReference type="Gene3D" id="3.40.190.290">
    <property type="match status" value="1"/>
</dbReference>
<dbReference type="Pfam" id="PF03466">
    <property type="entry name" value="LysR_substrate"/>
    <property type="match status" value="1"/>
</dbReference>
<protein>
    <submittedName>
        <fullName evidence="6">Transcriptional regulator</fullName>
    </submittedName>
</protein>
<dbReference type="InterPro" id="IPR036390">
    <property type="entry name" value="WH_DNA-bd_sf"/>
</dbReference>
<accession>A0ABQ6C8C7</accession>
<organism evidence="6 7">
    <name type="scientific">Hydrogenophaga electricum</name>
    <dbReference type="NCBI Taxonomy" id="1230953"/>
    <lineage>
        <taxon>Bacteria</taxon>
        <taxon>Pseudomonadati</taxon>
        <taxon>Pseudomonadota</taxon>
        <taxon>Betaproteobacteria</taxon>
        <taxon>Burkholderiales</taxon>
        <taxon>Comamonadaceae</taxon>
        <taxon>Hydrogenophaga</taxon>
    </lineage>
</organism>
<evidence type="ECO:0000256" key="1">
    <source>
        <dbReference type="ARBA" id="ARBA00009437"/>
    </source>
</evidence>
<comment type="similarity">
    <text evidence="1">Belongs to the LysR transcriptional regulatory family.</text>
</comment>
<evidence type="ECO:0000256" key="2">
    <source>
        <dbReference type="ARBA" id="ARBA00023015"/>
    </source>
</evidence>
<name>A0ABQ6C8C7_9BURK</name>
<evidence type="ECO:0000259" key="5">
    <source>
        <dbReference type="PROSITE" id="PS50931"/>
    </source>
</evidence>
<dbReference type="InterPro" id="IPR005119">
    <property type="entry name" value="LysR_subst-bd"/>
</dbReference>
<dbReference type="InterPro" id="IPR036388">
    <property type="entry name" value="WH-like_DNA-bd_sf"/>
</dbReference>
<comment type="caution">
    <text evidence="6">The sequence shown here is derived from an EMBL/GenBank/DDBJ whole genome shotgun (WGS) entry which is preliminary data.</text>
</comment>
<evidence type="ECO:0000313" key="7">
    <source>
        <dbReference type="Proteomes" id="UP001156903"/>
    </source>
</evidence>
<dbReference type="PANTHER" id="PTHR30537:SF72">
    <property type="entry name" value="LYSR FAMILY TRANSCRIPTIONAL REGULATOR"/>
    <property type="match status" value="1"/>
</dbReference>
<dbReference type="Gene3D" id="1.10.10.10">
    <property type="entry name" value="Winged helix-like DNA-binding domain superfamily/Winged helix DNA-binding domain"/>
    <property type="match status" value="1"/>
</dbReference>
<keyword evidence="3" id="KW-0238">DNA-binding</keyword>
<evidence type="ECO:0000256" key="4">
    <source>
        <dbReference type="ARBA" id="ARBA00023163"/>
    </source>
</evidence>
<evidence type="ECO:0000256" key="3">
    <source>
        <dbReference type="ARBA" id="ARBA00023125"/>
    </source>
</evidence>
<keyword evidence="4" id="KW-0804">Transcription</keyword>
<dbReference type="CDD" id="cd08472">
    <property type="entry name" value="PBP2_CrgA_like_3"/>
    <property type="match status" value="1"/>
</dbReference>